<evidence type="ECO:0000259" key="4">
    <source>
        <dbReference type="PROSITE" id="PS50076"/>
    </source>
</evidence>
<dbReference type="Pfam" id="PF00226">
    <property type="entry name" value="DnaJ"/>
    <property type="match status" value="1"/>
</dbReference>
<dbReference type="SUPFAM" id="SSF46565">
    <property type="entry name" value="Chaperone J-domain"/>
    <property type="match status" value="1"/>
</dbReference>
<reference evidence="6" key="1">
    <citation type="submission" date="2020-07" db="EMBL/GenBank/DDBJ databases">
        <authorList>
            <person name="Partida-Martinez L."/>
            <person name="Huntemann M."/>
            <person name="Clum A."/>
            <person name="Wang J."/>
            <person name="Palaniappan K."/>
            <person name="Ritter S."/>
            <person name="Chen I.-M."/>
            <person name="Stamatis D."/>
            <person name="Reddy T."/>
            <person name="O'Malley R."/>
            <person name="Daum C."/>
            <person name="Shapiro N."/>
            <person name="Ivanova N."/>
            <person name="Kyrpides N."/>
            <person name="Woyke T."/>
        </authorList>
    </citation>
    <scope>NUCLEOTIDE SEQUENCE [LARGE SCALE GENOMIC DNA]</scope>
    <source>
        <strain evidence="6">AT2.8</strain>
    </source>
</reference>
<proteinExistence type="predicted"/>
<name>A0A852TF89_9BACI</name>
<keyword evidence="1" id="KW-0235">DNA replication</keyword>
<comment type="caution">
    <text evidence="5">The sequence shown here is derived from an EMBL/GenBank/DDBJ whole genome shotgun (WGS) entry which is preliminary data.</text>
</comment>
<dbReference type="Proteomes" id="UP000548423">
    <property type="component" value="Unassembled WGS sequence"/>
</dbReference>
<dbReference type="AlphaFoldDB" id="A0A852TF89"/>
<dbReference type="CDD" id="cd06257">
    <property type="entry name" value="DnaJ"/>
    <property type="match status" value="1"/>
</dbReference>
<gene>
    <name evidence="5" type="ORF">F4694_003641</name>
</gene>
<reference evidence="6" key="2">
    <citation type="submission" date="2020-08" db="EMBL/GenBank/DDBJ databases">
        <title>The Agave Microbiome: Exploring the role of microbial communities in plant adaptations to desert environments.</title>
        <authorList>
            <person name="Partida-Martinez L.P."/>
        </authorList>
    </citation>
    <scope>NUCLEOTIDE SEQUENCE [LARGE SCALE GENOMIC DNA]</scope>
    <source>
        <strain evidence="6">AT2.8</strain>
    </source>
</reference>
<evidence type="ECO:0000256" key="2">
    <source>
        <dbReference type="ARBA" id="ARBA00023016"/>
    </source>
</evidence>
<protein>
    <recommendedName>
        <fullName evidence="4">J domain-containing protein</fullName>
    </recommendedName>
</protein>
<keyword evidence="2" id="KW-0346">Stress response</keyword>
<sequence>MLNVKEVTEQLRAEGITDSEQVVIRWILDGKIKARRTKHLNLEYSITPVDLASFILEKKIENKTKQFGVDFLNWEKTFRDNQKLKEEIDQLKTTIRIEQAKNRSLKRMLKAEYELTDTPPLTLTSILGLDPGADMDVVRKEYKKLLKALHPDRGGDERLFKVFYEHYEKVKDSAKS</sequence>
<feature type="domain" description="J" evidence="4">
    <location>
        <begin position="122"/>
        <end position="175"/>
    </location>
</feature>
<dbReference type="SMART" id="SM00271">
    <property type="entry name" value="DnaJ"/>
    <property type="match status" value="1"/>
</dbReference>
<evidence type="ECO:0000313" key="6">
    <source>
        <dbReference type="Proteomes" id="UP000548423"/>
    </source>
</evidence>
<evidence type="ECO:0000256" key="3">
    <source>
        <dbReference type="SAM" id="Coils"/>
    </source>
</evidence>
<dbReference type="Gene3D" id="1.10.287.110">
    <property type="entry name" value="DnaJ domain"/>
    <property type="match status" value="1"/>
</dbReference>
<evidence type="ECO:0000313" key="5">
    <source>
        <dbReference type="EMBL" id="NYE06861.1"/>
    </source>
</evidence>
<organism evidence="5 6">
    <name type="scientific">Neobacillus niacini</name>
    <dbReference type="NCBI Taxonomy" id="86668"/>
    <lineage>
        <taxon>Bacteria</taxon>
        <taxon>Bacillati</taxon>
        <taxon>Bacillota</taxon>
        <taxon>Bacilli</taxon>
        <taxon>Bacillales</taxon>
        <taxon>Bacillaceae</taxon>
        <taxon>Neobacillus</taxon>
    </lineage>
</organism>
<dbReference type="EMBL" id="JACCBX010000007">
    <property type="protein sequence ID" value="NYE06861.1"/>
    <property type="molecule type" value="Genomic_DNA"/>
</dbReference>
<dbReference type="InterPro" id="IPR036869">
    <property type="entry name" value="J_dom_sf"/>
</dbReference>
<accession>A0A852TF89</accession>
<evidence type="ECO:0000256" key="1">
    <source>
        <dbReference type="ARBA" id="ARBA00022705"/>
    </source>
</evidence>
<dbReference type="InterPro" id="IPR001623">
    <property type="entry name" value="DnaJ_domain"/>
</dbReference>
<dbReference type="PROSITE" id="PS50076">
    <property type="entry name" value="DNAJ_2"/>
    <property type="match status" value="1"/>
</dbReference>
<feature type="coiled-coil region" evidence="3">
    <location>
        <begin position="81"/>
        <end position="108"/>
    </location>
</feature>
<keyword evidence="3" id="KW-0175">Coiled coil</keyword>
<dbReference type="GO" id="GO:0006260">
    <property type="term" value="P:DNA replication"/>
    <property type="evidence" value="ECO:0007669"/>
    <property type="project" value="UniProtKB-KW"/>
</dbReference>